<dbReference type="STRING" id="1193182.BN11_1380005"/>
<organism evidence="2 3">
    <name type="scientific">Nostocoides australiense Ben110</name>
    <dbReference type="NCBI Taxonomy" id="1193182"/>
    <lineage>
        <taxon>Bacteria</taxon>
        <taxon>Bacillati</taxon>
        <taxon>Actinomycetota</taxon>
        <taxon>Actinomycetes</taxon>
        <taxon>Micrococcales</taxon>
        <taxon>Intrasporangiaceae</taxon>
        <taxon>Nostocoides</taxon>
    </lineage>
</organism>
<sequence length="214" mass="22525">MAGGAFSSTRRRVSRTVPAGARRGRVLLPSLILVATLASAPFGGLRATEAQPPAALKAGEVIATGPFDVTLGKVVTLDELSVNDLALSPASPGGRLMAIELTVTNTTDEPLSPLRITDAIGGPRAAVEPWPGQDEPHGELVAVADGTRVRTVNPGLSVQAVLVYPQPASWTADRIDLDVYDFRFQEEDPLSLDPDTWLLHSVVASGEFPIKESA</sequence>
<evidence type="ECO:0000256" key="1">
    <source>
        <dbReference type="ARBA" id="ARBA00022729"/>
    </source>
</evidence>
<dbReference type="OrthoDB" id="4842943at2"/>
<proteinExistence type="predicted"/>
<keyword evidence="1" id="KW-0732">Signal</keyword>
<protein>
    <submittedName>
        <fullName evidence="2">Uncharacterized protein</fullName>
    </submittedName>
</protein>
<dbReference type="InterPro" id="IPR029050">
    <property type="entry name" value="Immunoprotect_excell_Ig-like"/>
</dbReference>
<dbReference type="Gene3D" id="2.60.40.1240">
    <property type="match status" value="1"/>
</dbReference>
<keyword evidence="3" id="KW-1185">Reference proteome</keyword>
<dbReference type="EMBL" id="CAJA01000044">
    <property type="protein sequence ID" value="CCH72144.1"/>
    <property type="molecule type" value="Genomic_DNA"/>
</dbReference>
<name>W6K1I0_9MICO</name>
<dbReference type="AlphaFoldDB" id="W6K1I0"/>
<reference evidence="2 3" key="1">
    <citation type="journal article" date="2013" name="ISME J.">
        <title>A metabolic model for members of the genus Tetrasphaera involved in enhanced biological phosphorus removal.</title>
        <authorList>
            <person name="Kristiansen R."/>
            <person name="Nguyen H.T.T."/>
            <person name="Saunders A.M."/>
            <person name="Nielsen J.L."/>
            <person name="Wimmer R."/>
            <person name="Le V.Q."/>
            <person name="McIlroy S.J."/>
            <person name="Petrovski S."/>
            <person name="Seviour R.J."/>
            <person name="Calteau A."/>
            <person name="Nielsen K.L."/>
            <person name="Nielsen P.H."/>
        </authorList>
    </citation>
    <scope>NUCLEOTIDE SEQUENCE [LARGE SCALE GENOMIC DNA]</scope>
    <source>
        <strain evidence="2 3">Ben110</strain>
    </source>
</reference>
<dbReference type="Proteomes" id="UP000035763">
    <property type="component" value="Unassembled WGS sequence"/>
</dbReference>
<accession>W6K1I0</accession>
<evidence type="ECO:0000313" key="2">
    <source>
        <dbReference type="EMBL" id="CCH72144.1"/>
    </source>
</evidence>
<dbReference type="RefSeq" id="WP_048697272.1">
    <property type="nucleotide sequence ID" value="NZ_HG764815.1"/>
</dbReference>
<evidence type="ECO:0000313" key="3">
    <source>
        <dbReference type="Proteomes" id="UP000035763"/>
    </source>
</evidence>
<comment type="caution">
    <text evidence="2">The sequence shown here is derived from an EMBL/GenBank/DDBJ whole genome shotgun (WGS) entry which is preliminary data.</text>
</comment>
<gene>
    <name evidence="2" type="ORF">BN11_1380005</name>
</gene>